<evidence type="ECO:0000313" key="17">
    <source>
        <dbReference type="Proteomes" id="UP001181693"/>
    </source>
</evidence>
<keyword evidence="3 14" id="KW-0716">Sensory transduction</keyword>
<evidence type="ECO:0000256" key="8">
    <source>
        <dbReference type="ARBA" id="ARBA00023136"/>
    </source>
</evidence>
<comment type="subcellular location">
    <subcellularLocation>
        <location evidence="1 14">Cell membrane</location>
        <topology evidence="1 14">Multi-pass membrane protein</topology>
    </subcellularLocation>
</comment>
<dbReference type="InterPro" id="IPR050939">
    <property type="entry name" value="Olfactory_GPCR1"/>
</dbReference>
<keyword evidence="4 13" id="KW-0812">Transmembrane</keyword>
<feature type="domain" description="G-protein coupled receptors family 1 profile" evidence="15">
    <location>
        <begin position="37"/>
        <end position="286"/>
    </location>
</feature>
<evidence type="ECO:0000256" key="9">
    <source>
        <dbReference type="ARBA" id="ARBA00023157"/>
    </source>
</evidence>
<keyword evidence="11" id="KW-0325">Glycoprotein</keyword>
<evidence type="ECO:0000256" key="5">
    <source>
        <dbReference type="ARBA" id="ARBA00022725"/>
    </source>
</evidence>
<evidence type="ECO:0000313" key="16">
    <source>
        <dbReference type="EMBL" id="DBA29673.1"/>
    </source>
</evidence>
<keyword evidence="5 14" id="KW-0552">Olfaction</keyword>
<evidence type="ECO:0000256" key="12">
    <source>
        <dbReference type="ARBA" id="ARBA00023224"/>
    </source>
</evidence>
<dbReference type="GO" id="GO:0004930">
    <property type="term" value="F:G protein-coupled receptor activity"/>
    <property type="evidence" value="ECO:0007669"/>
    <property type="project" value="UniProtKB-KW"/>
</dbReference>
<dbReference type="FunFam" id="1.20.1070.10:FF:000010">
    <property type="entry name" value="Olfactory receptor"/>
    <property type="match status" value="1"/>
</dbReference>
<dbReference type="GO" id="GO:0004984">
    <property type="term" value="F:olfactory receptor activity"/>
    <property type="evidence" value="ECO:0007669"/>
    <property type="project" value="InterPro"/>
</dbReference>
<keyword evidence="12 13" id="KW-0807">Transducer</keyword>
<reference evidence="16" key="1">
    <citation type="thesis" date="2020" institute="ProQuest LLC" country="789 East Eisenhower Parkway, Ann Arbor, MI, USA">
        <title>Comparative Genomics and Chromosome Evolution.</title>
        <authorList>
            <person name="Mudd A.B."/>
        </authorList>
    </citation>
    <scope>NUCLEOTIDE SEQUENCE</scope>
    <source>
        <strain evidence="16">1538</strain>
        <tissue evidence="16">Blood</tissue>
    </source>
</reference>
<keyword evidence="8 14" id="KW-0472">Membrane</keyword>
<keyword evidence="2 14" id="KW-1003">Cell membrane</keyword>
<evidence type="ECO:0000259" key="15">
    <source>
        <dbReference type="PROSITE" id="PS50262"/>
    </source>
</evidence>
<evidence type="ECO:0000256" key="10">
    <source>
        <dbReference type="ARBA" id="ARBA00023170"/>
    </source>
</evidence>
<name>A0AAV3AVT3_PYXAD</name>
<dbReference type="SUPFAM" id="SSF81321">
    <property type="entry name" value="Family A G protein-coupled receptor-like"/>
    <property type="match status" value="1"/>
</dbReference>
<dbReference type="InterPro" id="IPR000725">
    <property type="entry name" value="Olfact_rcpt"/>
</dbReference>
<feature type="transmembrane region" description="Helical" evidence="14">
    <location>
        <begin position="269"/>
        <end position="288"/>
    </location>
</feature>
<dbReference type="PROSITE" id="PS00237">
    <property type="entry name" value="G_PROTEIN_RECEP_F1_1"/>
    <property type="match status" value="1"/>
</dbReference>
<evidence type="ECO:0000256" key="13">
    <source>
        <dbReference type="RuleBase" id="RU000688"/>
    </source>
</evidence>
<feature type="transmembrane region" description="Helical" evidence="14">
    <location>
        <begin position="234"/>
        <end position="257"/>
    </location>
</feature>
<keyword evidence="10 13" id="KW-0675">Receptor</keyword>
<keyword evidence="7 13" id="KW-0297">G-protein coupled receptor</keyword>
<evidence type="ECO:0000256" key="11">
    <source>
        <dbReference type="ARBA" id="ARBA00023180"/>
    </source>
</evidence>
<dbReference type="PANTHER" id="PTHR24242">
    <property type="entry name" value="G-PROTEIN COUPLED RECEPTOR"/>
    <property type="match status" value="1"/>
</dbReference>
<evidence type="ECO:0000256" key="6">
    <source>
        <dbReference type="ARBA" id="ARBA00022989"/>
    </source>
</evidence>
<dbReference type="GO" id="GO:0005886">
    <property type="term" value="C:plasma membrane"/>
    <property type="evidence" value="ECO:0007669"/>
    <property type="project" value="UniProtKB-SubCell"/>
</dbReference>
<evidence type="ECO:0000256" key="14">
    <source>
        <dbReference type="RuleBase" id="RU363047"/>
    </source>
</evidence>
<dbReference type="Proteomes" id="UP001181693">
    <property type="component" value="Unassembled WGS sequence"/>
</dbReference>
<dbReference type="InterPro" id="IPR000276">
    <property type="entry name" value="GPCR_Rhodpsn"/>
</dbReference>
<dbReference type="EMBL" id="DYDO01000002">
    <property type="protein sequence ID" value="DBA29673.1"/>
    <property type="molecule type" value="Genomic_DNA"/>
</dbReference>
<dbReference type="PRINTS" id="PR00237">
    <property type="entry name" value="GPCRRHODOPSN"/>
</dbReference>
<gene>
    <name evidence="16" type="ORF">GDO54_005737</name>
</gene>
<keyword evidence="9" id="KW-1015">Disulfide bond</keyword>
<dbReference type="AlphaFoldDB" id="A0AAV3AVT3"/>
<comment type="caution">
    <text evidence="16">The sequence shown here is derived from an EMBL/GenBank/DDBJ whole genome shotgun (WGS) entry which is preliminary data.</text>
</comment>
<keyword evidence="6 14" id="KW-1133">Transmembrane helix</keyword>
<dbReference type="Gene3D" id="1.20.1070.10">
    <property type="entry name" value="Rhodopsin 7-helix transmembrane proteins"/>
    <property type="match status" value="1"/>
</dbReference>
<comment type="similarity">
    <text evidence="13">Belongs to the G-protein coupled receptor 1 family.</text>
</comment>
<sequence>MQNNITIIVLLGFQDLHNFKILLFFILLIIYSLTLLGNIFIISLVSLSRNLHSPMYFFITQVSVFDILLTTDIVPNMFSIILNDGGTISLQCCIVQFYMFANAEATECLLLAVMSYDRYLAICNPFHYGTLMSSMTCLKFIVFTWLLSFAMTLSDAIATWNLTFCGTNIIDHFFCDFTPLLGLACSNATIVHIQTFLFCVVVLICPFITIVVSYIYIVYTIIKIPSISGRKKAFSTCSSHLTVVCLFYGALISVYVVPTKGHSLIINKVLALFYTVMTPLLNPIIYTLRNQDFKEAFMKWRHNFHPNI</sequence>
<protein>
    <recommendedName>
        <fullName evidence="14">Olfactory receptor</fullName>
    </recommendedName>
</protein>
<dbReference type="Pfam" id="PF13853">
    <property type="entry name" value="7tm_4"/>
    <property type="match status" value="1"/>
</dbReference>
<keyword evidence="17" id="KW-1185">Reference proteome</keyword>
<proteinExistence type="inferred from homology"/>
<feature type="transmembrane region" description="Helical" evidence="14">
    <location>
        <begin position="21"/>
        <end position="45"/>
    </location>
</feature>
<dbReference type="PRINTS" id="PR00245">
    <property type="entry name" value="OLFACTORYR"/>
</dbReference>
<feature type="transmembrane region" description="Helical" evidence="14">
    <location>
        <begin position="195"/>
        <end position="222"/>
    </location>
</feature>
<evidence type="ECO:0000256" key="7">
    <source>
        <dbReference type="ARBA" id="ARBA00023040"/>
    </source>
</evidence>
<dbReference type="PROSITE" id="PS50262">
    <property type="entry name" value="G_PROTEIN_RECEP_F1_2"/>
    <property type="match status" value="1"/>
</dbReference>
<evidence type="ECO:0000256" key="3">
    <source>
        <dbReference type="ARBA" id="ARBA00022606"/>
    </source>
</evidence>
<evidence type="ECO:0000256" key="4">
    <source>
        <dbReference type="ARBA" id="ARBA00022692"/>
    </source>
</evidence>
<evidence type="ECO:0000256" key="1">
    <source>
        <dbReference type="ARBA" id="ARBA00004651"/>
    </source>
</evidence>
<accession>A0AAV3AVT3</accession>
<dbReference type="InterPro" id="IPR017452">
    <property type="entry name" value="GPCR_Rhodpsn_7TM"/>
</dbReference>
<dbReference type="PANTHER" id="PTHR24242:SF253">
    <property type="entry name" value="OLFACTORY RECEPTOR-RELATED"/>
    <property type="match status" value="1"/>
</dbReference>
<feature type="transmembrane region" description="Helical" evidence="14">
    <location>
        <begin position="57"/>
        <end position="82"/>
    </location>
</feature>
<organism evidence="16 17">
    <name type="scientific">Pyxicephalus adspersus</name>
    <name type="common">African bullfrog</name>
    <dbReference type="NCBI Taxonomy" id="30357"/>
    <lineage>
        <taxon>Eukaryota</taxon>
        <taxon>Metazoa</taxon>
        <taxon>Chordata</taxon>
        <taxon>Craniata</taxon>
        <taxon>Vertebrata</taxon>
        <taxon>Euteleostomi</taxon>
        <taxon>Amphibia</taxon>
        <taxon>Batrachia</taxon>
        <taxon>Anura</taxon>
        <taxon>Neobatrachia</taxon>
        <taxon>Ranoidea</taxon>
        <taxon>Pyxicephalidae</taxon>
        <taxon>Pyxicephalinae</taxon>
        <taxon>Pyxicephalus</taxon>
    </lineage>
</organism>
<evidence type="ECO:0000256" key="2">
    <source>
        <dbReference type="ARBA" id="ARBA00022475"/>
    </source>
</evidence>